<evidence type="ECO:0000256" key="4">
    <source>
        <dbReference type="ARBA" id="ARBA00023242"/>
    </source>
</evidence>
<dbReference type="PANTHER" id="PTHR14150:SF12">
    <property type="entry name" value="U3 SMALL NUCLEOLAR RNA-ASSOCIATED PROTEIN 14 HOMOLOG A"/>
    <property type="match status" value="1"/>
</dbReference>
<evidence type="ECO:0000256" key="3">
    <source>
        <dbReference type="ARBA" id="ARBA00022553"/>
    </source>
</evidence>
<protein>
    <submittedName>
        <fullName evidence="8">U3 small nucleolar RNA-associated protein 14 homolog A</fullName>
    </submittedName>
</protein>
<comment type="similarity">
    <text evidence="2">Belongs to the UTP14 family.</text>
</comment>
<dbReference type="InterPro" id="IPR006709">
    <property type="entry name" value="SSU_processome_Utp14"/>
</dbReference>
<proteinExistence type="inferred from homology"/>
<organism evidence="8">
    <name type="scientific">Soboliphyme baturini</name>
    <dbReference type="NCBI Taxonomy" id="241478"/>
    <lineage>
        <taxon>Eukaryota</taxon>
        <taxon>Metazoa</taxon>
        <taxon>Ecdysozoa</taxon>
        <taxon>Nematoda</taxon>
        <taxon>Enoplea</taxon>
        <taxon>Dorylaimia</taxon>
        <taxon>Dioctophymatida</taxon>
        <taxon>Dioctophymatoidea</taxon>
        <taxon>Soboliphymatidae</taxon>
        <taxon>Soboliphyme</taxon>
    </lineage>
</organism>
<evidence type="ECO:0000256" key="5">
    <source>
        <dbReference type="SAM" id="MobiDB-lite"/>
    </source>
</evidence>
<comment type="subcellular location">
    <subcellularLocation>
        <location evidence="1">Nucleus</location>
        <location evidence="1">Nucleolus</location>
    </subcellularLocation>
</comment>
<name>A0A183IJH8_9BILA</name>
<dbReference type="AlphaFoldDB" id="A0A183IJH8"/>
<evidence type="ECO:0000313" key="7">
    <source>
        <dbReference type="Proteomes" id="UP000270296"/>
    </source>
</evidence>
<dbReference type="Proteomes" id="UP000270296">
    <property type="component" value="Unassembled WGS sequence"/>
</dbReference>
<keyword evidence="3" id="KW-0597">Phosphoprotein</keyword>
<dbReference type="PANTHER" id="PTHR14150">
    <property type="entry name" value="U3 SMALL NUCLEOLAR RNA-ASSOCIATED PROTEIN 14"/>
    <property type="match status" value="1"/>
</dbReference>
<reference evidence="8" key="1">
    <citation type="submission" date="2016-06" db="UniProtKB">
        <authorList>
            <consortium name="WormBaseParasite"/>
        </authorList>
    </citation>
    <scope>IDENTIFICATION</scope>
</reference>
<dbReference type="OrthoDB" id="277439at2759"/>
<evidence type="ECO:0000313" key="8">
    <source>
        <dbReference type="WBParaSite" id="SBAD_0000394401-mRNA-1"/>
    </source>
</evidence>
<sequence length="519" mass="59757">MEADSEKRLIRLKPEVRSEPNTQISELNLTPCSSNTIGVDDLISAAKSITRVGDLKQLASEAEKNATLEPPLHRQLASRLRRKAAYENISKELNRWDPIVRRNRVADHLDFPQNQITIRDETPENAVKRFVARTPLEIETTKLLQGSKHTLHNDKMLTEAETEAVKVKMSIKEAHEKLNYLRRMRALVSYQEAKFKRQKRIKGKQYHRLLKRGMRQKTLKEFEELIATDPKAALEKWNELERDRIMERALLKHRGTGKWAKQMRVYQKRDPKVREALQEQFRLSRELAEKVKKTRELEEAESFHLLPVFDAPGGEASAKDESQAPGSDAVAELKLQPMLAADLDATDDEDDDQEALIAEAFADDDVVADFQAEVEAQNADKAEEDPEHMPGWNRWTGPDIVSKKRKKNSEKPPDSEIKRVSFNLKGEESVKRFQVSSLPFPYTTPDAFEAKLSCPLGREWNPETVFTTLNQPSVTTKMGTIIKPLNKDQVLQNRSESNHWKRKSWKKRNEMNTIQIDID</sequence>
<dbReference type="GO" id="GO:0006364">
    <property type="term" value="P:rRNA processing"/>
    <property type="evidence" value="ECO:0007669"/>
    <property type="project" value="InterPro"/>
</dbReference>
<keyword evidence="7" id="KW-1185">Reference proteome</keyword>
<dbReference type="WBParaSite" id="SBAD_0000394401-mRNA-1">
    <property type="protein sequence ID" value="SBAD_0000394401-mRNA-1"/>
    <property type="gene ID" value="SBAD_0000394401"/>
</dbReference>
<evidence type="ECO:0000313" key="6">
    <source>
        <dbReference type="EMBL" id="VDP02314.1"/>
    </source>
</evidence>
<evidence type="ECO:0000256" key="1">
    <source>
        <dbReference type="ARBA" id="ARBA00004604"/>
    </source>
</evidence>
<gene>
    <name evidence="6" type="ORF">SBAD_LOCUS3774</name>
</gene>
<feature type="region of interest" description="Disordered" evidence="5">
    <location>
        <begin position="377"/>
        <end position="416"/>
    </location>
</feature>
<dbReference type="Pfam" id="PF04615">
    <property type="entry name" value="Utp14"/>
    <property type="match status" value="2"/>
</dbReference>
<evidence type="ECO:0000256" key="2">
    <source>
        <dbReference type="ARBA" id="ARBA00007774"/>
    </source>
</evidence>
<keyword evidence="4" id="KW-0539">Nucleus</keyword>
<reference evidence="6 7" key="2">
    <citation type="submission" date="2018-11" db="EMBL/GenBank/DDBJ databases">
        <authorList>
            <consortium name="Pathogen Informatics"/>
        </authorList>
    </citation>
    <scope>NUCLEOTIDE SEQUENCE [LARGE SCALE GENOMIC DNA]</scope>
</reference>
<dbReference type="GO" id="GO:0032040">
    <property type="term" value="C:small-subunit processome"/>
    <property type="evidence" value="ECO:0007669"/>
    <property type="project" value="InterPro"/>
</dbReference>
<dbReference type="EMBL" id="UZAM01007940">
    <property type="protein sequence ID" value="VDP02314.1"/>
    <property type="molecule type" value="Genomic_DNA"/>
</dbReference>
<feature type="region of interest" description="Disordered" evidence="5">
    <location>
        <begin position="309"/>
        <end position="328"/>
    </location>
</feature>
<accession>A0A183IJH8</accession>